<keyword evidence="5 11" id="KW-0808">Transferase</keyword>
<dbReference type="Proteomes" id="UP001228690">
    <property type="component" value="Chromosome"/>
</dbReference>
<dbReference type="Pfam" id="PF01380">
    <property type="entry name" value="SIS"/>
    <property type="match status" value="2"/>
</dbReference>
<dbReference type="NCBIfam" id="TIGR01135">
    <property type="entry name" value="glmS"/>
    <property type="match status" value="1"/>
</dbReference>
<comment type="catalytic activity">
    <reaction evidence="1">
        <text>D-fructose 6-phosphate + L-glutamine = D-glucosamine 6-phosphate + L-glutamate</text>
        <dbReference type="Rhea" id="RHEA:13237"/>
        <dbReference type="ChEBI" id="CHEBI:29985"/>
        <dbReference type="ChEBI" id="CHEBI:58359"/>
        <dbReference type="ChEBI" id="CHEBI:58725"/>
        <dbReference type="ChEBI" id="CHEBI:61527"/>
        <dbReference type="EC" id="2.6.1.16"/>
    </reaction>
</comment>
<dbReference type="Gene3D" id="3.60.20.10">
    <property type="entry name" value="Glutamine Phosphoribosylpyrophosphate, subunit 1, domain 1"/>
    <property type="match status" value="1"/>
</dbReference>
<dbReference type="SUPFAM" id="SSF56235">
    <property type="entry name" value="N-terminal nucleophile aminohydrolases (Ntn hydrolases)"/>
    <property type="match status" value="1"/>
</dbReference>
<dbReference type="InterPro" id="IPR029055">
    <property type="entry name" value="Ntn_hydrolases_N"/>
</dbReference>
<evidence type="ECO:0000313" key="11">
    <source>
        <dbReference type="EMBL" id="WGK69354.1"/>
    </source>
</evidence>
<dbReference type="CDD" id="cd00714">
    <property type="entry name" value="GFAT"/>
    <property type="match status" value="1"/>
</dbReference>
<evidence type="ECO:0000256" key="4">
    <source>
        <dbReference type="ARBA" id="ARBA00022576"/>
    </source>
</evidence>
<dbReference type="InterPro" id="IPR035466">
    <property type="entry name" value="GlmS/AgaS_SIS"/>
</dbReference>
<dbReference type="PROSITE" id="PS51278">
    <property type="entry name" value="GATASE_TYPE_2"/>
    <property type="match status" value="1"/>
</dbReference>
<dbReference type="InterPro" id="IPR046348">
    <property type="entry name" value="SIS_dom_sf"/>
</dbReference>
<dbReference type="InterPro" id="IPR005855">
    <property type="entry name" value="GFAT"/>
</dbReference>
<keyword evidence="12" id="KW-1185">Reference proteome</keyword>
<evidence type="ECO:0000256" key="5">
    <source>
        <dbReference type="ARBA" id="ARBA00022679"/>
    </source>
</evidence>
<evidence type="ECO:0000256" key="7">
    <source>
        <dbReference type="ARBA" id="ARBA00022962"/>
    </source>
</evidence>
<dbReference type="InterPro" id="IPR001347">
    <property type="entry name" value="SIS_dom"/>
</dbReference>
<evidence type="ECO:0000256" key="1">
    <source>
        <dbReference type="ARBA" id="ARBA00001031"/>
    </source>
</evidence>
<dbReference type="Pfam" id="PF13522">
    <property type="entry name" value="GATase_6"/>
    <property type="match status" value="1"/>
</dbReference>
<evidence type="ECO:0000313" key="12">
    <source>
        <dbReference type="Proteomes" id="UP001228690"/>
    </source>
</evidence>
<dbReference type="PROSITE" id="PS51464">
    <property type="entry name" value="SIS"/>
    <property type="match status" value="2"/>
</dbReference>
<dbReference type="GO" id="GO:0004360">
    <property type="term" value="F:glutamine-fructose-6-phosphate transaminase (isomerizing) activity"/>
    <property type="evidence" value="ECO:0007669"/>
    <property type="project" value="UniProtKB-EC"/>
</dbReference>
<dbReference type="PANTHER" id="PTHR10937:SF0">
    <property type="entry name" value="GLUTAMINE--FRUCTOSE-6-PHOSPHATE TRANSAMINASE (ISOMERIZING)"/>
    <property type="match status" value="1"/>
</dbReference>
<protein>
    <recommendedName>
        <fullName evidence="3">Glutamine--fructose-6-phosphate aminotransferase [isomerizing]</fullName>
        <ecNumber evidence="2">2.6.1.16</ecNumber>
    </recommendedName>
</protein>
<gene>
    <name evidence="11" type="primary">glmS</name>
    <name evidence="11" type="ORF">P0082_00415</name>
</gene>
<reference evidence="11 12" key="1">
    <citation type="submission" date="2023-04" db="EMBL/GenBank/DDBJ databases">
        <title>Spirochaete genome identified in red abalone sample constitutes a novel genus.</title>
        <authorList>
            <person name="Sharma S.P."/>
            <person name="Purcell C.M."/>
            <person name="Hyde J.R."/>
            <person name="Severin A.J."/>
        </authorList>
    </citation>
    <scope>NUCLEOTIDE SEQUENCE [LARGE SCALE GENOMIC DNA]</scope>
    <source>
        <strain evidence="11 12">SP-2023</strain>
    </source>
</reference>
<feature type="domain" description="Glutamine amidotransferase type-2" evidence="9">
    <location>
        <begin position="2"/>
        <end position="267"/>
    </location>
</feature>
<evidence type="ECO:0000259" key="10">
    <source>
        <dbReference type="PROSITE" id="PS51464"/>
    </source>
</evidence>
<evidence type="ECO:0000256" key="2">
    <source>
        <dbReference type="ARBA" id="ARBA00012916"/>
    </source>
</evidence>
<name>A0ABY8MKL8_9SPIO</name>
<feature type="domain" description="SIS" evidence="10">
    <location>
        <begin position="524"/>
        <end position="681"/>
    </location>
</feature>
<dbReference type="NCBIfam" id="NF001484">
    <property type="entry name" value="PRK00331.1"/>
    <property type="match status" value="1"/>
</dbReference>
<dbReference type="RefSeq" id="WP_326927537.1">
    <property type="nucleotide sequence ID" value="NZ_CP123443.1"/>
</dbReference>
<organism evidence="11 12">
    <name type="scientific">Candidatus Haliotispira prima</name>
    <dbReference type="NCBI Taxonomy" id="3034016"/>
    <lineage>
        <taxon>Bacteria</taxon>
        <taxon>Pseudomonadati</taxon>
        <taxon>Spirochaetota</taxon>
        <taxon>Spirochaetia</taxon>
        <taxon>Spirochaetales</taxon>
        <taxon>Spirochaetaceae</taxon>
        <taxon>Candidatus Haliotispira</taxon>
    </lineage>
</organism>
<accession>A0ABY8MKL8</accession>
<dbReference type="InterPro" id="IPR047084">
    <property type="entry name" value="GFAT_N"/>
</dbReference>
<dbReference type="CDD" id="cd05008">
    <property type="entry name" value="SIS_GlmS_GlmD_1"/>
    <property type="match status" value="1"/>
</dbReference>
<feature type="domain" description="SIS" evidence="10">
    <location>
        <begin position="340"/>
        <end position="479"/>
    </location>
</feature>
<dbReference type="SUPFAM" id="SSF53697">
    <property type="entry name" value="SIS domain"/>
    <property type="match status" value="1"/>
</dbReference>
<dbReference type="InterPro" id="IPR017932">
    <property type="entry name" value="GATase_2_dom"/>
</dbReference>
<keyword evidence="6" id="KW-0677">Repeat</keyword>
<keyword evidence="4 11" id="KW-0032">Aminotransferase</keyword>
<feature type="region of interest" description="Disordered" evidence="8">
    <location>
        <begin position="63"/>
        <end position="83"/>
    </location>
</feature>
<keyword evidence="7" id="KW-0315">Glutamine amidotransferase</keyword>
<dbReference type="EMBL" id="CP123443">
    <property type="protein sequence ID" value="WGK69354.1"/>
    <property type="molecule type" value="Genomic_DNA"/>
</dbReference>
<evidence type="ECO:0000259" key="9">
    <source>
        <dbReference type="PROSITE" id="PS51278"/>
    </source>
</evidence>
<dbReference type="PANTHER" id="PTHR10937">
    <property type="entry name" value="GLUCOSAMINE--FRUCTOSE-6-PHOSPHATE AMINOTRANSFERASE, ISOMERIZING"/>
    <property type="match status" value="1"/>
</dbReference>
<dbReference type="CDD" id="cd05009">
    <property type="entry name" value="SIS_GlmS_GlmD_2"/>
    <property type="match status" value="1"/>
</dbReference>
<sequence length="691" mass="76759">MCGIIAYCGEEPAVPILLGGLKKLEYRGYDSVGIACYQGAEDPAAFVVHKEVGKVRDLERLCEEHSPEAPHREEPHREGYKREGHSGIGHCRWATHGGVTWANAHPHLSADGRVVLVHNGIIENYLELRTFLEARGMVFHSESDTETVANLLAYLLESESVCRASKEKPAKVATAISEQAKLHGAEGDDPVLRAMQSLRYWLKGAYALAVMFTIRPDEIYAIRCESPLVIGLGPEGNYFASDVLPILEYTRDVVYLQNHEIACIRRGGQTAAAKLYDAEARPAELQIRQVEENAEVIDKHGYAHFMAKEIHEQPRVFRELFQRHVNAATWRPQFDLDEGQRQKLRDCRHMIFVSCGTSHYSSIYAKYILEKYCNLPVSVEYASEFRYREPVLGPDTVVIGLSQSGETADTLAALGLAKERGVTTLGLVNVAGSSIARMVDILLCSHCGTEIGVASTKVYTAQLLILYYLTFYLAELRGGPARDLGDAGSDVSRDDLCAEKMRQSQKLAVFAERILSRSDRLRELGRAYAGYQHMLYLGRGLQYPLALEGALKLKELSYIHAEGYAAAEMKHGPIALIDTRMPVLVLSPRPGLLYEKMQSNIAEVKARGGRILGFVCEDTEPEAGPEGERPPIKAGLHKGLYNDMFVLPQLNEELDALLCALPLQLFAYYIALAKDIDPDQPRNLAKSVTVE</sequence>
<dbReference type="EC" id="2.6.1.16" evidence="2"/>
<evidence type="ECO:0000256" key="3">
    <source>
        <dbReference type="ARBA" id="ARBA00016090"/>
    </source>
</evidence>
<proteinExistence type="predicted"/>
<dbReference type="Gene3D" id="3.40.50.10490">
    <property type="entry name" value="Glucose-6-phosphate isomerase like protein, domain 1"/>
    <property type="match status" value="2"/>
</dbReference>
<dbReference type="InterPro" id="IPR035490">
    <property type="entry name" value="GlmS/FrlB_SIS"/>
</dbReference>
<evidence type="ECO:0000256" key="6">
    <source>
        <dbReference type="ARBA" id="ARBA00022737"/>
    </source>
</evidence>
<evidence type="ECO:0000256" key="8">
    <source>
        <dbReference type="SAM" id="MobiDB-lite"/>
    </source>
</evidence>